<feature type="transmembrane region" description="Helical" evidence="6">
    <location>
        <begin position="314"/>
        <end position="332"/>
    </location>
</feature>
<dbReference type="InterPro" id="IPR020846">
    <property type="entry name" value="MFS_dom"/>
</dbReference>
<dbReference type="PROSITE" id="PS50850">
    <property type="entry name" value="MFS"/>
    <property type="match status" value="1"/>
</dbReference>
<feature type="transmembrane region" description="Helical" evidence="6">
    <location>
        <begin position="403"/>
        <end position="421"/>
    </location>
</feature>
<accession>A0A0H3F6U2</accession>
<evidence type="ECO:0000256" key="6">
    <source>
        <dbReference type="SAM" id="Phobius"/>
    </source>
</evidence>
<feature type="transmembrane region" description="Helical" evidence="6">
    <location>
        <begin position="16"/>
        <end position="33"/>
    </location>
</feature>
<feature type="transmembrane region" description="Helical" evidence="6">
    <location>
        <begin position="53"/>
        <end position="73"/>
    </location>
</feature>
<feature type="transmembrane region" description="Helical" evidence="6">
    <location>
        <begin position="369"/>
        <end position="391"/>
    </location>
</feature>
<dbReference type="EMBL" id="CP002505">
    <property type="protein sequence ID" value="ADW72634.1"/>
    <property type="molecule type" value="Genomic_DNA"/>
</dbReference>
<evidence type="ECO:0000259" key="7">
    <source>
        <dbReference type="PROSITE" id="PS50850"/>
    </source>
</evidence>
<feature type="transmembrane region" description="Helical" evidence="6">
    <location>
        <begin position="279"/>
        <end position="302"/>
    </location>
</feature>
<proteinExistence type="predicted"/>
<dbReference type="GeneID" id="95418289"/>
<dbReference type="PANTHER" id="PTHR43791">
    <property type="entry name" value="PERMEASE-RELATED"/>
    <property type="match status" value="1"/>
</dbReference>
<dbReference type="FunFam" id="1.20.1250.20:FF:000018">
    <property type="entry name" value="MFS transporter permease"/>
    <property type="match status" value="1"/>
</dbReference>
<feature type="transmembrane region" description="Helical" evidence="6">
    <location>
        <begin position="338"/>
        <end position="357"/>
    </location>
</feature>
<feature type="transmembrane region" description="Helical" evidence="6">
    <location>
        <begin position="111"/>
        <end position="132"/>
    </location>
</feature>
<evidence type="ECO:0000313" key="11">
    <source>
        <dbReference type="Proteomes" id="UP001598201"/>
    </source>
</evidence>
<reference evidence="10" key="1">
    <citation type="submission" date="2011-01" db="EMBL/GenBank/DDBJ databases">
        <title>Complete sequence of chromosome of Rahnella sp. Y9602.</title>
        <authorList>
            <consortium name="US DOE Joint Genome Institute"/>
            <person name="Lucas S."/>
            <person name="Copeland A."/>
            <person name="Lapidus A."/>
            <person name="Cheng J.-F."/>
            <person name="Goodwin L."/>
            <person name="Pitluck S."/>
            <person name="Lu M."/>
            <person name="Detter J.C."/>
            <person name="Han C."/>
            <person name="Tapia R."/>
            <person name="Land M."/>
            <person name="Hauser L."/>
            <person name="Kyrpides N."/>
            <person name="Ivanova N."/>
            <person name="Ovchinnikova G."/>
            <person name="Pagani I."/>
            <person name="Sobecky P.A."/>
            <person name="Martinez R.J."/>
            <person name="Woyke T."/>
        </authorList>
    </citation>
    <scope>NUCLEOTIDE SEQUENCE [LARGE SCALE GENOMIC DNA]</scope>
    <source>
        <strain evidence="10">Y9602</strain>
    </source>
</reference>
<feature type="domain" description="Major facilitator superfamily (MFS) profile" evidence="7">
    <location>
        <begin position="20"/>
        <end position="427"/>
    </location>
</feature>
<evidence type="ECO:0000256" key="5">
    <source>
        <dbReference type="ARBA" id="ARBA00023136"/>
    </source>
</evidence>
<keyword evidence="11" id="KW-1185">Reference proteome</keyword>
<evidence type="ECO:0000313" key="10">
    <source>
        <dbReference type="Proteomes" id="UP000007257"/>
    </source>
</evidence>
<evidence type="ECO:0000256" key="2">
    <source>
        <dbReference type="ARBA" id="ARBA00022448"/>
    </source>
</evidence>
<dbReference type="InterPro" id="IPR011701">
    <property type="entry name" value="MFS"/>
</dbReference>
<dbReference type="EMBL" id="JBHUCJ010000025">
    <property type="protein sequence ID" value="MFD3224283.1"/>
    <property type="molecule type" value="Genomic_DNA"/>
</dbReference>
<dbReference type="eggNOG" id="COG2271">
    <property type="taxonomic scope" value="Bacteria"/>
</dbReference>
<keyword evidence="3 6" id="KW-0812">Transmembrane</keyword>
<reference evidence="8 10" key="2">
    <citation type="journal article" date="2012" name="J. Bacteriol.">
        <title>Complete Genome Sequence of Rahnella sp. Strain Y9602, a Gammaproteobacterium Isolate from Metal- and Radionuclide-Contaminated Soil.</title>
        <authorList>
            <person name="Martinez R.J."/>
            <person name="Bruce D."/>
            <person name="Detter C."/>
            <person name="Goodwin L.A."/>
            <person name="Han J."/>
            <person name="Han C.S."/>
            <person name="Held B."/>
            <person name="Land M.L."/>
            <person name="Mikhailova N."/>
            <person name="Nolan M."/>
            <person name="Pennacchio L."/>
            <person name="Pitluck S."/>
            <person name="Tapia R."/>
            <person name="Woyke T."/>
            <person name="Sobecky P.A."/>
        </authorList>
    </citation>
    <scope>NUCLEOTIDE SEQUENCE [LARGE SCALE GENOMIC DNA]</scope>
    <source>
        <strain evidence="8 10">Y9602</strain>
    </source>
</reference>
<dbReference type="Proteomes" id="UP000007257">
    <property type="component" value="Chromosome"/>
</dbReference>
<gene>
    <name evidence="8" type="ordered locus">Rahaq_1011</name>
    <name evidence="9" type="ORF">ACFPK4_12125</name>
</gene>
<dbReference type="Proteomes" id="UP001598201">
    <property type="component" value="Unassembled WGS sequence"/>
</dbReference>
<evidence type="ECO:0000313" key="8">
    <source>
        <dbReference type="EMBL" id="ADW72634.1"/>
    </source>
</evidence>
<feature type="transmembrane region" description="Helical" evidence="6">
    <location>
        <begin position="144"/>
        <end position="166"/>
    </location>
</feature>
<dbReference type="RefSeq" id="WP_013574339.1">
    <property type="nucleotide sequence ID" value="NC_015061.1"/>
</dbReference>
<evidence type="ECO:0000313" key="9">
    <source>
        <dbReference type="EMBL" id="MFD3224283.1"/>
    </source>
</evidence>
<keyword evidence="5 6" id="KW-0472">Membrane</keyword>
<dbReference type="Gene3D" id="1.20.1250.20">
    <property type="entry name" value="MFS general substrate transporter like domains"/>
    <property type="match status" value="2"/>
</dbReference>
<dbReference type="AlphaFoldDB" id="A0A0H3F6U2"/>
<feature type="transmembrane region" description="Helical" evidence="6">
    <location>
        <begin position="85"/>
        <end position="105"/>
    </location>
</feature>
<evidence type="ECO:0000256" key="4">
    <source>
        <dbReference type="ARBA" id="ARBA00022989"/>
    </source>
</evidence>
<evidence type="ECO:0000256" key="1">
    <source>
        <dbReference type="ARBA" id="ARBA00004141"/>
    </source>
</evidence>
<comment type="subcellular location">
    <subcellularLocation>
        <location evidence="1">Membrane</location>
        <topology evidence="1">Multi-pass membrane protein</topology>
    </subcellularLocation>
</comment>
<dbReference type="GO" id="GO:0022857">
    <property type="term" value="F:transmembrane transporter activity"/>
    <property type="evidence" value="ECO:0007669"/>
    <property type="project" value="InterPro"/>
</dbReference>
<reference evidence="9 11" key="3">
    <citation type="submission" date="2024-09" db="EMBL/GenBank/DDBJ databases">
        <title>Genomes of Rahnella.</title>
        <authorList>
            <person name="Mnguni F.C."/>
            <person name="Shin G.Y."/>
            <person name="Coutinho T."/>
        </authorList>
    </citation>
    <scope>NUCLEOTIDE SEQUENCE [LARGE SCALE GENOMIC DNA]</scope>
    <source>
        <strain evidence="9 11">20WA0057</strain>
    </source>
</reference>
<feature type="transmembrane region" description="Helical" evidence="6">
    <location>
        <begin position="178"/>
        <end position="201"/>
    </location>
</feature>
<sequence>MNGHENKAVRSANRKFFARTIPMLILMLIINQIDRTNVGFIKHSLETDVGISTAAFGFGAGLFFVGYALFEIPSNMLMDKYGARVWLTRIMITWGAVVFAMGFVTTPMQFYVLRFLLGVAEAGFFPGILFYFRKWVPNVYRGRATALILTGSAAAYLLSGPVTGGLLELHDFMGLPGWQWVLFIEGALSVLVGIVAAFFLVSKPEEAKWLTAEEKLALSNALSTESSSRDLHTQGQSRWKLITDGKMAYLCFLFFVMCMTGYTLVFWQPEIIGRIQGLSPFQIGMLNSVPWICAIIAINILGRVSDRFRGSRETILALALIVAAIGTCLCTVGSPWFGLFALCVVCIGTKSSAVLFWPIPQSQLPSSIVAPGIALINSLGNLGGFFAPAVFGYLQQTTGSTTAGLYILSGISVFAAITLFFTKTHRTPTQPEYHAPQGMEPKRHV</sequence>
<dbReference type="PANTHER" id="PTHR43791:SF36">
    <property type="entry name" value="TRANSPORTER, PUTATIVE (AFU_ORTHOLOGUE AFUA_6G08340)-RELATED"/>
    <property type="match status" value="1"/>
</dbReference>
<dbReference type="GO" id="GO:0016020">
    <property type="term" value="C:membrane"/>
    <property type="evidence" value="ECO:0007669"/>
    <property type="project" value="UniProtKB-SubCell"/>
</dbReference>
<dbReference type="OrthoDB" id="9773957at2"/>
<keyword evidence="2" id="KW-0813">Transport</keyword>
<feature type="transmembrane region" description="Helical" evidence="6">
    <location>
        <begin position="247"/>
        <end position="267"/>
    </location>
</feature>
<name>A0A0H3F6U2_RAHSY</name>
<evidence type="ECO:0000256" key="3">
    <source>
        <dbReference type="ARBA" id="ARBA00022692"/>
    </source>
</evidence>
<dbReference type="Pfam" id="PF07690">
    <property type="entry name" value="MFS_1"/>
    <property type="match status" value="1"/>
</dbReference>
<dbReference type="KEGG" id="rah:Rahaq_1011"/>
<dbReference type="CDD" id="cd17319">
    <property type="entry name" value="MFS_ExuT_GudP_like"/>
    <property type="match status" value="1"/>
</dbReference>
<dbReference type="InterPro" id="IPR036259">
    <property type="entry name" value="MFS_trans_sf"/>
</dbReference>
<dbReference type="HOGENOM" id="CLU_001265_0_0_6"/>
<organism evidence="8 10">
    <name type="scientific">Rahnella sp. (strain Y9602)</name>
    <dbReference type="NCBI Taxonomy" id="2703885"/>
    <lineage>
        <taxon>Bacteria</taxon>
        <taxon>Pseudomonadati</taxon>
        <taxon>Pseudomonadota</taxon>
        <taxon>Gammaproteobacteria</taxon>
        <taxon>Enterobacterales</taxon>
        <taxon>Yersiniaceae</taxon>
        <taxon>Rahnella</taxon>
    </lineage>
</organism>
<protein>
    <submittedName>
        <fullName evidence="9">MFS transporter</fullName>
    </submittedName>
    <submittedName>
        <fullName evidence="8">Major facilitator superfamily MFS_1</fullName>
    </submittedName>
</protein>
<dbReference type="SUPFAM" id="SSF103473">
    <property type="entry name" value="MFS general substrate transporter"/>
    <property type="match status" value="1"/>
</dbReference>
<keyword evidence="4 6" id="KW-1133">Transmembrane helix</keyword>